<keyword evidence="3" id="KW-1185">Reference proteome</keyword>
<dbReference type="InterPro" id="IPR038732">
    <property type="entry name" value="HpyO/CreE_NAD-binding"/>
</dbReference>
<proteinExistence type="predicted"/>
<feature type="domain" description="FAD-dependent urate hydroxylase HpyO/Asp monooxygenase CreE-like FAD/NAD(P)-binding" evidence="1">
    <location>
        <begin position="11"/>
        <end position="191"/>
    </location>
</feature>
<name>A0ABM8GSB3_9MICO</name>
<protein>
    <submittedName>
        <fullName evidence="2">Adenylate cyclase</fullName>
    </submittedName>
</protein>
<evidence type="ECO:0000259" key="1">
    <source>
        <dbReference type="Pfam" id="PF13454"/>
    </source>
</evidence>
<gene>
    <name evidence="2" type="ORF">GCM10025867_35510</name>
</gene>
<dbReference type="Gene3D" id="3.50.50.60">
    <property type="entry name" value="FAD/NAD(P)-binding domain"/>
    <property type="match status" value="1"/>
</dbReference>
<dbReference type="InterPro" id="IPR036188">
    <property type="entry name" value="FAD/NAD-bd_sf"/>
</dbReference>
<accession>A0ABM8GSB3</accession>
<dbReference type="InterPro" id="IPR052189">
    <property type="entry name" value="L-asp_N-monooxygenase_NS-form"/>
</dbReference>
<reference evidence="3" key="1">
    <citation type="journal article" date="2019" name="Int. J. Syst. Evol. Microbiol.">
        <title>The Global Catalogue of Microorganisms (GCM) 10K type strain sequencing project: providing services to taxonomists for standard genome sequencing and annotation.</title>
        <authorList>
            <consortium name="The Broad Institute Genomics Platform"/>
            <consortium name="The Broad Institute Genome Sequencing Center for Infectious Disease"/>
            <person name="Wu L."/>
            <person name="Ma J."/>
        </authorList>
    </citation>
    <scope>NUCLEOTIDE SEQUENCE [LARGE SCALE GENOMIC DNA]</scope>
    <source>
        <strain evidence="3">NBRC 108728</strain>
    </source>
</reference>
<dbReference type="SUPFAM" id="SSF51905">
    <property type="entry name" value="FAD/NAD(P)-binding domain"/>
    <property type="match status" value="1"/>
</dbReference>
<dbReference type="RefSeq" id="WP_286344095.1">
    <property type="nucleotide sequence ID" value="NZ_AP027732.1"/>
</dbReference>
<organism evidence="2 3">
    <name type="scientific">Frondihabitans sucicola</name>
    <dbReference type="NCBI Taxonomy" id="1268041"/>
    <lineage>
        <taxon>Bacteria</taxon>
        <taxon>Bacillati</taxon>
        <taxon>Actinomycetota</taxon>
        <taxon>Actinomycetes</taxon>
        <taxon>Micrococcales</taxon>
        <taxon>Microbacteriaceae</taxon>
        <taxon>Frondihabitans</taxon>
    </lineage>
</organism>
<dbReference type="Pfam" id="PF13454">
    <property type="entry name" value="NAD_binding_9"/>
    <property type="match status" value="1"/>
</dbReference>
<dbReference type="PANTHER" id="PTHR40254:SF1">
    <property type="entry name" value="BLR0577 PROTEIN"/>
    <property type="match status" value="1"/>
</dbReference>
<evidence type="ECO:0000313" key="3">
    <source>
        <dbReference type="Proteomes" id="UP001321486"/>
    </source>
</evidence>
<dbReference type="Proteomes" id="UP001321486">
    <property type="component" value="Chromosome"/>
</dbReference>
<sequence length="642" mass="69178">MSESQSARSIVLIGAGPRGVGWLERFARNHSALGAPDVTVHIVDPFPPGPGRIWRNEQSALLKLNSLAEDVTMFTDESSVIDGPVSPGPSLADWAAGVRDGTITGVVATDPLLADELRGLHAKSFPTRRLQSLYLDWFHRRTLEGLPESISVIHHRVRAVDVEDLRDGGQRVLLDGGGALTADAVVYALGHSGSDAAPEHAALDAFASRNGLFYLPPSFTADADLDAVAAGETVLVRGFGLAAVDLIVLLGEGRGGRFVRIGDRLRYVASGREPHLVVGSRRGVPYHAKITSSLVGVRPEPRYFTAEIAGGIAASHPRLDFVQHVWPAIAKEMLHGYYAELFTGHAERVLAGWDEFVERFDAVDPFGDDYRRLVSETVVDPGDRLDLARFDRPLADVRGRTSADLQEIVRSYIRDDLARRTLPEHSATLGLFLSLLQAFGAFFAITDSPNWTALSRERDLGGGWLRYFSYVASGPPGPRLEEILALSEAGILTFFGAGMDVVPDEAERVFRATGTSTDEVVTARALIDAWLPEERATASDNPVLRSLVGGGGGVEQVHADAEHTTRTGKVTVFRADARITLADGSPHPRRFAIGPFTTAPFVGAFSRPRTNALSFRENDAVARAVLASLVTAQVPASDSAAR</sequence>
<dbReference type="PANTHER" id="PTHR40254">
    <property type="entry name" value="BLR0577 PROTEIN"/>
    <property type="match status" value="1"/>
</dbReference>
<dbReference type="EMBL" id="AP027732">
    <property type="protein sequence ID" value="BDZ51310.1"/>
    <property type="molecule type" value="Genomic_DNA"/>
</dbReference>
<evidence type="ECO:0000313" key="2">
    <source>
        <dbReference type="EMBL" id="BDZ51310.1"/>
    </source>
</evidence>